<dbReference type="PANTHER" id="PTHR32026:SF27">
    <property type="entry name" value="METHYLTRANSFERASE FKBM DOMAIN-CONTAINING PROTEIN-RELATED"/>
    <property type="match status" value="1"/>
</dbReference>
<dbReference type="Proteomes" id="UP000886520">
    <property type="component" value="Chromosome 25"/>
</dbReference>
<dbReference type="OrthoDB" id="10006218at2759"/>
<comment type="caution">
    <text evidence="1">The sequence shown here is derived from an EMBL/GenBank/DDBJ whole genome shotgun (WGS) entry which is preliminary data.</text>
</comment>
<reference evidence="1" key="1">
    <citation type="submission" date="2021-01" db="EMBL/GenBank/DDBJ databases">
        <title>Adiantum capillus-veneris genome.</title>
        <authorList>
            <person name="Fang Y."/>
            <person name="Liao Q."/>
        </authorList>
    </citation>
    <scope>NUCLEOTIDE SEQUENCE</scope>
    <source>
        <strain evidence="1">H3</strain>
        <tissue evidence="1">Leaf</tissue>
    </source>
</reference>
<dbReference type="PANTHER" id="PTHR32026">
    <property type="entry name" value="METHYLTRANSFERASE-LIKE PROTEIN 24"/>
    <property type="match status" value="1"/>
</dbReference>
<gene>
    <name evidence="1" type="ORF">GOP47_0026010</name>
</gene>
<keyword evidence="2" id="KW-1185">Reference proteome</keyword>
<evidence type="ECO:0000313" key="1">
    <source>
        <dbReference type="EMBL" id="KAI5059691.1"/>
    </source>
</evidence>
<dbReference type="InterPro" id="IPR029063">
    <property type="entry name" value="SAM-dependent_MTases_sf"/>
</dbReference>
<sequence length="362" mass="42026">MGVLTELSSPNKKLQVHLLYCLLGIQFIYIIVDHLAYHHKVDDPLLACLCNCPASPMVKGARGVAIAQRRTKLCSHKEEFFDDDDNDEDSDESSSHGMKAIKENHISHPNPWQQMKWIGQPSSCLVKGRLIEKLDEKKNFRRGYALKFVEDVEDKTHLLPWLLASKVNLNKRKRRVYIDLGANRFTTSVRWFLRMYPCDFTEIHAFEANLRSWRAPKQAFDEGGNALTKAGNDSVLVREKPGIPKWMLERIHIYYKLASHKDDERLGSVNITRFIKEELKLTREDAVVVKMDIEGSEWPLLKAWMEDPQMPNIVDELFIEAHYAHPSMRAFGWDSFSPITRQDAKHLLGELRWKGFYTHAWP</sequence>
<protein>
    <recommendedName>
        <fullName evidence="3">Methyltransferase FkbM domain-containing protein</fullName>
    </recommendedName>
</protein>
<name>A0A9D4U148_ADICA</name>
<dbReference type="EMBL" id="JABFUD020000025">
    <property type="protein sequence ID" value="KAI5059691.1"/>
    <property type="molecule type" value="Genomic_DNA"/>
</dbReference>
<dbReference type="InterPro" id="IPR026913">
    <property type="entry name" value="METTL24"/>
</dbReference>
<evidence type="ECO:0000313" key="2">
    <source>
        <dbReference type="Proteomes" id="UP000886520"/>
    </source>
</evidence>
<dbReference type="AlphaFoldDB" id="A0A9D4U148"/>
<dbReference type="Gene3D" id="3.40.50.150">
    <property type="entry name" value="Vaccinia Virus protein VP39"/>
    <property type="match status" value="1"/>
</dbReference>
<accession>A0A9D4U148</accession>
<organism evidence="1 2">
    <name type="scientific">Adiantum capillus-veneris</name>
    <name type="common">Maidenhair fern</name>
    <dbReference type="NCBI Taxonomy" id="13818"/>
    <lineage>
        <taxon>Eukaryota</taxon>
        <taxon>Viridiplantae</taxon>
        <taxon>Streptophyta</taxon>
        <taxon>Embryophyta</taxon>
        <taxon>Tracheophyta</taxon>
        <taxon>Polypodiopsida</taxon>
        <taxon>Polypodiidae</taxon>
        <taxon>Polypodiales</taxon>
        <taxon>Pteridineae</taxon>
        <taxon>Pteridaceae</taxon>
        <taxon>Vittarioideae</taxon>
        <taxon>Adiantum</taxon>
    </lineage>
</organism>
<proteinExistence type="predicted"/>
<evidence type="ECO:0008006" key="3">
    <source>
        <dbReference type="Google" id="ProtNLM"/>
    </source>
</evidence>